<dbReference type="PROSITE" id="PS51462">
    <property type="entry name" value="NUDIX"/>
    <property type="match status" value="1"/>
</dbReference>
<evidence type="ECO:0000256" key="1">
    <source>
        <dbReference type="ARBA" id="ARBA00001936"/>
    </source>
</evidence>
<feature type="domain" description="Nudix hydrolase" evidence="7">
    <location>
        <begin position="46"/>
        <end position="181"/>
    </location>
</feature>
<dbReference type="PANTHER" id="PTHR12992:SF11">
    <property type="entry name" value="MITOCHONDRIAL COENZYME A DIPHOSPHATASE NUDT8"/>
    <property type="match status" value="1"/>
</dbReference>
<evidence type="ECO:0000256" key="5">
    <source>
        <dbReference type="ARBA" id="ARBA00022842"/>
    </source>
</evidence>
<sequence>MNFKTFSNQIVKVENLELPGAKSHFKMEPELRKIMRKENPLLGNSPKKAAVMALFYPSTTGATQLLLILRKTYKGVHSNQIGFPGGKVEKSDKDLKETALRETEEEVGAWAEAITVVRPLTQVYIPPSNFMVYPFLGLYPNPKPFKIQEEEVESLVEVDLRDFMNPNNVIEQRLSTSYAQNILVPAFKLNGYTVWGATAMMLNEIKDLLQKLF</sequence>
<dbReference type="PATRIC" id="fig|1300341.3.peg.3615"/>
<keyword evidence="6" id="KW-0464">Manganese</keyword>
<dbReference type="Pfam" id="PF00293">
    <property type="entry name" value="NUDIX"/>
    <property type="match status" value="1"/>
</dbReference>
<keyword evidence="4 8" id="KW-0378">Hydrolase</keyword>
<reference evidence="8 9" key="1">
    <citation type="submission" date="2015-09" db="EMBL/GenBank/DDBJ databases">
        <title>Genome sequence of the marine flavobacterium Croceitalea dokdonensis DOKDO 023 that contains proton- and sodium-pumping rhodopsins.</title>
        <authorList>
            <person name="Kwon S.-K."/>
            <person name="Lee H.K."/>
            <person name="Kwak M.-J."/>
            <person name="Kim J.F."/>
        </authorList>
    </citation>
    <scope>NUCLEOTIDE SEQUENCE [LARGE SCALE GENOMIC DNA]</scope>
    <source>
        <strain evidence="8 9">DOKDO 023</strain>
    </source>
</reference>
<dbReference type="InterPro" id="IPR045121">
    <property type="entry name" value="CoAse"/>
</dbReference>
<name>A0A0P7ARN5_9FLAO</name>
<organism evidence="8 9">
    <name type="scientific">Croceitalea dokdonensis DOKDO 023</name>
    <dbReference type="NCBI Taxonomy" id="1300341"/>
    <lineage>
        <taxon>Bacteria</taxon>
        <taxon>Pseudomonadati</taxon>
        <taxon>Bacteroidota</taxon>
        <taxon>Flavobacteriia</taxon>
        <taxon>Flavobacteriales</taxon>
        <taxon>Flavobacteriaceae</taxon>
        <taxon>Croceitalea</taxon>
    </lineage>
</organism>
<protein>
    <submittedName>
        <fullName evidence="8">NUDIX hydrolase</fullName>
    </submittedName>
</protein>
<evidence type="ECO:0000256" key="4">
    <source>
        <dbReference type="ARBA" id="ARBA00022801"/>
    </source>
</evidence>
<evidence type="ECO:0000259" key="7">
    <source>
        <dbReference type="PROSITE" id="PS51462"/>
    </source>
</evidence>
<evidence type="ECO:0000256" key="3">
    <source>
        <dbReference type="ARBA" id="ARBA00022723"/>
    </source>
</evidence>
<evidence type="ECO:0000256" key="6">
    <source>
        <dbReference type="ARBA" id="ARBA00023211"/>
    </source>
</evidence>
<dbReference type="OrthoDB" id="9802805at2"/>
<dbReference type="CDD" id="cd03426">
    <property type="entry name" value="NUDIX_CoAse_Nudt7"/>
    <property type="match status" value="1"/>
</dbReference>
<comment type="cofactor">
    <cofactor evidence="2">
        <name>Mg(2+)</name>
        <dbReference type="ChEBI" id="CHEBI:18420"/>
    </cofactor>
</comment>
<dbReference type="EMBL" id="LDJX01000009">
    <property type="protein sequence ID" value="KPM30456.1"/>
    <property type="molecule type" value="Genomic_DNA"/>
</dbReference>
<keyword evidence="5" id="KW-0460">Magnesium</keyword>
<dbReference type="AlphaFoldDB" id="A0A0P7ARN5"/>
<dbReference type="InterPro" id="IPR000086">
    <property type="entry name" value="NUDIX_hydrolase_dom"/>
</dbReference>
<keyword evidence="9" id="KW-1185">Reference proteome</keyword>
<dbReference type="PANTHER" id="PTHR12992">
    <property type="entry name" value="NUDIX HYDROLASE"/>
    <property type="match status" value="1"/>
</dbReference>
<dbReference type="Proteomes" id="UP000050280">
    <property type="component" value="Unassembled WGS sequence"/>
</dbReference>
<evidence type="ECO:0000313" key="8">
    <source>
        <dbReference type="EMBL" id="KPM30456.1"/>
    </source>
</evidence>
<gene>
    <name evidence="8" type="ORF">I595_3476</name>
</gene>
<dbReference type="Gene3D" id="3.90.79.10">
    <property type="entry name" value="Nucleoside Triphosphate Pyrophosphohydrolase"/>
    <property type="match status" value="1"/>
</dbReference>
<accession>A0A0P7ARN5</accession>
<comment type="caution">
    <text evidence="8">The sequence shown here is derived from an EMBL/GenBank/DDBJ whole genome shotgun (WGS) entry which is preliminary data.</text>
</comment>
<dbReference type="InterPro" id="IPR015797">
    <property type="entry name" value="NUDIX_hydrolase-like_dom_sf"/>
</dbReference>
<evidence type="ECO:0000256" key="2">
    <source>
        <dbReference type="ARBA" id="ARBA00001946"/>
    </source>
</evidence>
<comment type="cofactor">
    <cofactor evidence="1">
        <name>Mn(2+)</name>
        <dbReference type="ChEBI" id="CHEBI:29035"/>
    </cofactor>
</comment>
<dbReference type="STRING" id="1300341.I595_3476"/>
<dbReference type="SUPFAM" id="SSF55811">
    <property type="entry name" value="Nudix"/>
    <property type="match status" value="1"/>
</dbReference>
<proteinExistence type="predicted"/>
<keyword evidence="3" id="KW-0479">Metal-binding</keyword>
<dbReference type="GO" id="GO:0046872">
    <property type="term" value="F:metal ion binding"/>
    <property type="evidence" value="ECO:0007669"/>
    <property type="project" value="UniProtKB-KW"/>
</dbReference>
<dbReference type="RefSeq" id="WP_054560433.1">
    <property type="nucleotide sequence ID" value="NZ_LDJX01000009.1"/>
</dbReference>
<dbReference type="GO" id="GO:0010945">
    <property type="term" value="F:coenzyme A diphosphatase activity"/>
    <property type="evidence" value="ECO:0007669"/>
    <property type="project" value="InterPro"/>
</dbReference>
<evidence type="ECO:0000313" key="9">
    <source>
        <dbReference type="Proteomes" id="UP000050280"/>
    </source>
</evidence>